<keyword evidence="4" id="KW-1185">Reference proteome</keyword>
<evidence type="ECO:0000259" key="2">
    <source>
        <dbReference type="Pfam" id="PF20153"/>
    </source>
</evidence>
<feature type="non-terminal residue" evidence="3">
    <location>
        <position position="1"/>
    </location>
</feature>
<evidence type="ECO:0000313" key="3">
    <source>
        <dbReference type="EMBL" id="KAK0486802.1"/>
    </source>
</evidence>
<keyword evidence="1" id="KW-0812">Transmembrane</keyword>
<feature type="non-terminal residue" evidence="3">
    <location>
        <position position="125"/>
    </location>
</feature>
<sequence>VWQAYLNKSRDYDTNIVAEQRGEVNILLVFAGLFSAVVSNFITTSSDDIRLDYQKMSAMLLFDQINIQLALANGTSLEGIITSGTVNFASRFTPDPVVISINGLWLTSLTLSLVAALYAILVDGW</sequence>
<dbReference type="AlphaFoldDB" id="A0AA39PM40"/>
<dbReference type="EMBL" id="JAUEPU010000045">
    <property type="protein sequence ID" value="KAK0486802.1"/>
    <property type="molecule type" value="Genomic_DNA"/>
</dbReference>
<feature type="transmembrane region" description="Helical" evidence="1">
    <location>
        <begin position="97"/>
        <end position="121"/>
    </location>
</feature>
<dbReference type="InterPro" id="IPR045338">
    <property type="entry name" value="DUF6535"/>
</dbReference>
<reference evidence="3" key="1">
    <citation type="submission" date="2023-06" db="EMBL/GenBank/DDBJ databases">
        <authorList>
            <consortium name="Lawrence Berkeley National Laboratory"/>
            <person name="Ahrendt S."/>
            <person name="Sahu N."/>
            <person name="Indic B."/>
            <person name="Wong-Bajracharya J."/>
            <person name="Merenyi Z."/>
            <person name="Ke H.-M."/>
            <person name="Monk M."/>
            <person name="Kocsube S."/>
            <person name="Drula E."/>
            <person name="Lipzen A."/>
            <person name="Balint B."/>
            <person name="Henrissat B."/>
            <person name="Andreopoulos B."/>
            <person name="Martin F.M."/>
            <person name="Harder C.B."/>
            <person name="Rigling D."/>
            <person name="Ford K.L."/>
            <person name="Foster G.D."/>
            <person name="Pangilinan J."/>
            <person name="Papanicolaou A."/>
            <person name="Barry K."/>
            <person name="LaButti K."/>
            <person name="Viragh M."/>
            <person name="Koriabine M."/>
            <person name="Yan M."/>
            <person name="Riley R."/>
            <person name="Champramary S."/>
            <person name="Plett K.L."/>
            <person name="Tsai I.J."/>
            <person name="Slot J."/>
            <person name="Sipos G."/>
            <person name="Plett J."/>
            <person name="Nagy L.G."/>
            <person name="Grigoriev I.V."/>
        </authorList>
    </citation>
    <scope>NUCLEOTIDE SEQUENCE</scope>
    <source>
        <strain evidence="3">HWK02</strain>
    </source>
</reference>
<keyword evidence="1" id="KW-0472">Membrane</keyword>
<gene>
    <name evidence="3" type="ORF">EDD18DRAFT_1028807</name>
</gene>
<feature type="transmembrane region" description="Helical" evidence="1">
    <location>
        <begin position="24"/>
        <end position="42"/>
    </location>
</feature>
<dbReference type="Pfam" id="PF20153">
    <property type="entry name" value="DUF6535"/>
    <property type="match status" value="1"/>
</dbReference>
<organism evidence="3 4">
    <name type="scientific">Armillaria luteobubalina</name>
    <dbReference type="NCBI Taxonomy" id="153913"/>
    <lineage>
        <taxon>Eukaryota</taxon>
        <taxon>Fungi</taxon>
        <taxon>Dikarya</taxon>
        <taxon>Basidiomycota</taxon>
        <taxon>Agaricomycotina</taxon>
        <taxon>Agaricomycetes</taxon>
        <taxon>Agaricomycetidae</taxon>
        <taxon>Agaricales</taxon>
        <taxon>Marasmiineae</taxon>
        <taxon>Physalacriaceae</taxon>
        <taxon>Armillaria</taxon>
    </lineage>
</organism>
<accession>A0AA39PM40</accession>
<protein>
    <recommendedName>
        <fullName evidence="2">DUF6535 domain-containing protein</fullName>
    </recommendedName>
</protein>
<evidence type="ECO:0000256" key="1">
    <source>
        <dbReference type="SAM" id="Phobius"/>
    </source>
</evidence>
<comment type="caution">
    <text evidence="3">The sequence shown here is derived from an EMBL/GenBank/DDBJ whole genome shotgun (WGS) entry which is preliminary data.</text>
</comment>
<keyword evidence="1" id="KW-1133">Transmembrane helix</keyword>
<evidence type="ECO:0000313" key="4">
    <source>
        <dbReference type="Proteomes" id="UP001175228"/>
    </source>
</evidence>
<dbReference type="Proteomes" id="UP001175228">
    <property type="component" value="Unassembled WGS sequence"/>
</dbReference>
<feature type="domain" description="DUF6535" evidence="2">
    <location>
        <begin position="2"/>
        <end position="125"/>
    </location>
</feature>
<proteinExistence type="predicted"/>
<name>A0AA39PM40_9AGAR</name>